<evidence type="ECO:0000313" key="2">
    <source>
        <dbReference type="Proteomes" id="UP000807353"/>
    </source>
</evidence>
<accession>A0A9P5YE09</accession>
<sequence>MESQTTGFPPPLSPRLLWTSNPIYGIVHPTNCQICRHFMVHLAEASRADDDPSFNIALKERDFQRNSYYLNGVCEGRRLQREYSQTWVDQRDLYRAERDAAMETASQQFVDLCAVQEELEKLREEHRTLQDLFEEVVESGVRSISRTGSWSPSIDARVLEESLYDAHHHGFEDDFGADPWATLPDSLAQDVSQIPTPPESTAGSVPWRTAELPPLTDNAYLEDLPIIPANIPEPSGSYPSPTTSVIEVAPQFEEAPTFVEDHVEEAYVSPPSQTPTNVTELQALMNEAHAGNESALVRIKSMCTEAHATPRHRKTFIQQFLLCHWKGIPGRGRSVPWKYYIHQP</sequence>
<gene>
    <name evidence="1" type="ORF">BDZ94DRAFT_1232307</name>
</gene>
<reference evidence="1" key="1">
    <citation type="submission" date="2020-11" db="EMBL/GenBank/DDBJ databases">
        <authorList>
            <consortium name="DOE Joint Genome Institute"/>
            <person name="Ahrendt S."/>
            <person name="Riley R."/>
            <person name="Andreopoulos W."/>
            <person name="Labutti K."/>
            <person name="Pangilinan J."/>
            <person name="Ruiz-Duenas F.J."/>
            <person name="Barrasa J.M."/>
            <person name="Sanchez-Garcia M."/>
            <person name="Camarero S."/>
            <person name="Miyauchi S."/>
            <person name="Serrano A."/>
            <person name="Linde D."/>
            <person name="Babiker R."/>
            <person name="Drula E."/>
            <person name="Ayuso-Fernandez I."/>
            <person name="Pacheco R."/>
            <person name="Padilla G."/>
            <person name="Ferreira P."/>
            <person name="Barriuso J."/>
            <person name="Kellner H."/>
            <person name="Castanera R."/>
            <person name="Alfaro M."/>
            <person name="Ramirez L."/>
            <person name="Pisabarro A.G."/>
            <person name="Kuo A."/>
            <person name="Tritt A."/>
            <person name="Lipzen A."/>
            <person name="He G."/>
            <person name="Yan M."/>
            <person name="Ng V."/>
            <person name="Cullen D."/>
            <person name="Martin F."/>
            <person name="Rosso M.-N."/>
            <person name="Henrissat B."/>
            <person name="Hibbett D."/>
            <person name="Martinez A.T."/>
            <person name="Grigoriev I.V."/>
        </authorList>
    </citation>
    <scope>NUCLEOTIDE SEQUENCE</scope>
    <source>
        <strain evidence="1">CBS 247.69</strain>
    </source>
</reference>
<dbReference type="Proteomes" id="UP000807353">
    <property type="component" value="Unassembled WGS sequence"/>
</dbReference>
<dbReference type="EMBL" id="MU150233">
    <property type="protein sequence ID" value="KAF9468243.1"/>
    <property type="molecule type" value="Genomic_DNA"/>
</dbReference>
<evidence type="ECO:0000313" key="1">
    <source>
        <dbReference type="EMBL" id="KAF9468243.1"/>
    </source>
</evidence>
<dbReference type="OrthoDB" id="3255824at2759"/>
<proteinExistence type="predicted"/>
<dbReference type="AlphaFoldDB" id="A0A9P5YE09"/>
<protein>
    <submittedName>
        <fullName evidence="1">Uncharacterized protein</fullName>
    </submittedName>
</protein>
<keyword evidence="2" id="KW-1185">Reference proteome</keyword>
<organism evidence="1 2">
    <name type="scientific">Collybia nuda</name>
    <dbReference type="NCBI Taxonomy" id="64659"/>
    <lineage>
        <taxon>Eukaryota</taxon>
        <taxon>Fungi</taxon>
        <taxon>Dikarya</taxon>
        <taxon>Basidiomycota</taxon>
        <taxon>Agaricomycotina</taxon>
        <taxon>Agaricomycetes</taxon>
        <taxon>Agaricomycetidae</taxon>
        <taxon>Agaricales</taxon>
        <taxon>Tricholomatineae</taxon>
        <taxon>Clitocybaceae</taxon>
        <taxon>Collybia</taxon>
    </lineage>
</organism>
<name>A0A9P5YE09_9AGAR</name>
<comment type="caution">
    <text evidence="1">The sequence shown here is derived from an EMBL/GenBank/DDBJ whole genome shotgun (WGS) entry which is preliminary data.</text>
</comment>